<reference evidence="3 4" key="1">
    <citation type="submission" date="2016-11" db="EMBL/GenBank/DDBJ databases">
        <authorList>
            <person name="Jaros S."/>
            <person name="Januszkiewicz K."/>
            <person name="Wedrychowicz H."/>
        </authorList>
    </citation>
    <scope>NUCLEOTIDE SEQUENCE [LARGE SCALE GENOMIC DNA]</scope>
    <source>
        <strain evidence="3 4">DSM 15930</strain>
    </source>
</reference>
<keyword evidence="2" id="KW-1133">Transmembrane helix</keyword>
<proteinExistence type="predicted"/>
<protein>
    <submittedName>
        <fullName evidence="3">Stage III sporulation protein AH</fullName>
    </submittedName>
</protein>
<dbReference type="Gene3D" id="1.10.287.4300">
    <property type="entry name" value="Stage III sporulation protein AH-like"/>
    <property type="match status" value="1"/>
</dbReference>
<dbReference type="Pfam" id="PF12685">
    <property type="entry name" value="SpoIIIAH"/>
    <property type="match status" value="1"/>
</dbReference>
<dbReference type="EMBL" id="FRCP01000019">
    <property type="protein sequence ID" value="SHM84828.1"/>
    <property type="molecule type" value="Genomic_DNA"/>
</dbReference>
<dbReference type="OrthoDB" id="9789991at2"/>
<dbReference type="InterPro" id="IPR024232">
    <property type="entry name" value="SpoIIIAH"/>
</dbReference>
<feature type="compositionally biased region" description="Polar residues" evidence="1">
    <location>
        <begin position="36"/>
        <end position="46"/>
    </location>
</feature>
<dbReference type="InterPro" id="IPR038503">
    <property type="entry name" value="SpoIIIAH_sf"/>
</dbReference>
<evidence type="ECO:0000313" key="3">
    <source>
        <dbReference type="EMBL" id="SHM84828.1"/>
    </source>
</evidence>
<evidence type="ECO:0000256" key="1">
    <source>
        <dbReference type="SAM" id="MobiDB-lite"/>
    </source>
</evidence>
<feature type="transmembrane region" description="Helical" evidence="2">
    <location>
        <begin position="9"/>
        <end position="27"/>
    </location>
</feature>
<dbReference type="AlphaFoldDB" id="A0A1M7M2F7"/>
<dbReference type="RefSeq" id="WP_073289774.1">
    <property type="nucleotide sequence ID" value="NZ_FRCP01000019.1"/>
</dbReference>
<sequence length="258" mass="27395">MKNILKKNQVIITALAIMIIVAGYLQFTKDKANEAQQSASNSQETMEVTDGDALDTSSSDVLSVDDATSELLTADLENGTMDISEEDNAAYDAAAADTEEGKQTADADVADSTDAAETTAQDGTDSTGEAVLVNTTIGADFFSSAKLQREQTRAKNKETLMSVVDNNNLTEAQKQEALDKVIEMTAIAEKENAAETWLEAKGFDGAVVTIIEGKVDVIVGVHNATEQTIAQIEDIVKNKTGVTADKITINPVVVKGEE</sequence>
<feature type="region of interest" description="Disordered" evidence="1">
    <location>
        <begin position="93"/>
        <end position="127"/>
    </location>
</feature>
<organism evidence="3 4">
    <name type="scientific">Anaerosporobacter mobilis DSM 15930</name>
    <dbReference type="NCBI Taxonomy" id="1120996"/>
    <lineage>
        <taxon>Bacteria</taxon>
        <taxon>Bacillati</taxon>
        <taxon>Bacillota</taxon>
        <taxon>Clostridia</taxon>
        <taxon>Lachnospirales</taxon>
        <taxon>Lachnospiraceae</taxon>
        <taxon>Anaerosporobacter</taxon>
    </lineage>
</organism>
<keyword evidence="2" id="KW-0812">Transmembrane</keyword>
<evidence type="ECO:0000256" key="2">
    <source>
        <dbReference type="SAM" id="Phobius"/>
    </source>
</evidence>
<dbReference type="Proteomes" id="UP000184038">
    <property type="component" value="Unassembled WGS sequence"/>
</dbReference>
<feature type="compositionally biased region" description="Low complexity" evidence="1">
    <location>
        <begin position="106"/>
        <end position="120"/>
    </location>
</feature>
<gene>
    <name evidence="3" type="ORF">SAMN02746066_03570</name>
</gene>
<accession>A0A1M7M2F7</accession>
<evidence type="ECO:0000313" key="4">
    <source>
        <dbReference type="Proteomes" id="UP000184038"/>
    </source>
</evidence>
<keyword evidence="2" id="KW-0472">Membrane</keyword>
<name>A0A1M7M2F7_9FIRM</name>
<feature type="region of interest" description="Disordered" evidence="1">
    <location>
        <begin position="36"/>
        <end position="59"/>
    </location>
</feature>
<dbReference type="STRING" id="1120996.SAMN02746066_03570"/>
<keyword evidence="4" id="KW-1185">Reference proteome</keyword>